<evidence type="ECO:0000313" key="1">
    <source>
        <dbReference type="EMBL" id="ODQ67750.1"/>
    </source>
</evidence>
<gene>
    <name evidence="1" type="ORF">NADFUDRAFT_68151</name>
</gene>
<organism evidence="1 2">
    <name type="scientific">Nadsonia fulvescens var. elongata DSM 6958</name>
    <dbReference type="NCBI Taxonomy" id="857566"/>
    <lineage>
        <taxon>Eukaryota</taxon>
        <taxon>Fungi</taxon>
        <taxon>Dikarya</taxon>
        <taxon>Ascomycota</taxon>
        <taxon>Saccharomycotina</taxon>
        <taxon>Dipodascomycetes</taxon>
        <taxon>Dipodascales</taxon>
        <taxon>Dipodascales incertae sedis</taxon>
        <taxon>Nadsonia</taxon>
    </lineage>
</organism>
<dbReference type="AlphaFoldDB" id="A0A1E3PR10"/>
<protein>
    <submittedName>
        <fullName evidence="1">Uncharacterized protein</fullName>
    </submittedName>
</protein>
<reference evidence="1 2" key="1">
    <citation type="journal article" date="2016" name="Proc. Natl. Acad. Sci. U.S.A.">
        <title>Comparative genomics of biotechnologically important yeasts.</title>
        <authorList>
            <person name="Riley R."/>
            <person name="Haridas S."/>
            <person name="Wolfe K.H."/>
            <person name="Lopes M.R."/>
            <person name="Hittinger C.T."/>
            <person name="Goeker M."/>
            <person name="Salamov A.A."/>
            <person name="Wisecaver J.H."/>
            <person name="Long T.M."/>
            <person name="Calvey C.H."/>
            <person name="Aerts A.L."/>
            <person name="Barry K.W."/>
            <person name="Choi C."/>
            <person name="Clum A."/>
            <person name="Coughlan A.Y."/>
            <person name="Deshpande S."/>
            <person name="Douglass A.P."/>
            <person name="Hanson S.J."/>
            <person name="Klenk H.-P."/>
            <person name="LaButti K.M."/>
            <person name="Lapidus A."/>
            <person name="Lindquist E.A."/>
            <person name="Lipzen A.M."/>
            <person name="Meier-Kolthoff J.P."/>
            <person name="Ohm R.A."/>
            <person name="Otillar R.P."/>
            <person name="Pangilinan J.L."/>
            <person name="Peng Y."/>
            <person name="Rokas A."/>
            <person name="Rosa C.A."/>
            <person name="Scheuner C."/>
            <person name="Sibirny A.A."/>
            <person name="Slot J.C."/>
            <person name="Stielow J.B."/>
            <person name="Sun H."/>
            <person name="Kurtzman C.P."/>
            <person name="Blackwell M."/>
            <person name="Grigoriev I.V."/>
            <person name="Jeffries T.W."/>
        </authorList>
    </citation>
    <scope>NUCLEOTIDE SEQUENCE [LARGE SCALE GENOMIC DNA]</scope>
    <source>
        <strain evidence="1 2">DSM 6958</strain>
    </source>
</reference>
<evidence type="ECO:0000313" key="2">
    <source>
        <dbReference type="Proteomes" id="UP000095009"/>
    </source>
</evidence>
<sequence length="53" mass="6177">MLSKPRFFSCVNAGIIRTELNKKLKKHKIEMPKTKSHHIARISNFGQIEGKVW</sequence>
<name>A0A1E3PR10_9ASCO</name>
<keyword evidence="2" id="KW-1185">Reference proteome</keyword>
<proteinExistence type="predicted"/>
<accession>A0A1E3PR10</accession>
<dbReference type="EMBL" id="KV454406">
    <property type="protein sequence ID" value="ODQ67750.1"/>
    <property type="molecule type" value="Genomic_DNA"/>
</dbReference>
<dbReference type="Proteomes" id="UP000095009">
    <property type="component" value="Unassembled WGS sequence"/>
</dbReference>